<organism evidence="4 5">
    <name type="scientific">Corchorus olitorius</name>
    <dbReference type="NCBI Taxonomy" id="93759"/>
    <lineage>
        <taxon>Eukaryota</taxon>
        <taxon>Viridiplantae</taxon>
        <taxon>Streptophyta</taxon>
        <taxon>Embryophyta</taxon>
        <taxon>Tracheophyta</taxon>
        <taxon>Spermatophyta</taxon>
        <taxon>Magnoliopsida</taxon>
        <taxon>eudicotyledons</taxon>
        <taxon>Gunneridae</taxon>
        <taxon>Pentapetalae</taxon>
        <taxon>rosids</taxon>
        <taxon>malvids</taxon>
        <taxon>Malvales</taxon>
        <taxon>Malvaceae</taxon>
        <taxon>Grewioideae</taxon>
        <taxon>Apeibeae</taxon>
        <taxon>Corchorus</taxon>
    </lineage>
</organism>
<dbReference type="EMBL" id="AWUE01022524">
    <property type="protein sequence ID" value="OMO57549.1"/>
    <property type="molecule type" value="Genomic_DNA"/>
</dbReference>
<feature type="chain" id="PRO_5012729287" description="PB1-like domain-containing protein" evidence="2">
    <location>
        <begin position="18"/>
        <end position="334"/>
    </location>
</feature>
<dbReference type="InterPro" id="IPR058594">
    <property type="entry name" value="PB1-like_dom_pln"/>
</dbReference>
<evidence type="ECO:0000256" key="2">
    <source>
        <dbReference type="SAM" id="SignalP"/>
    </source>
</evidence>
<dbReference type="AlphaFoldDB" id="A0A1R3GHM9"/>
<keyword evidence="2" id="KW-0732">Signal</keyword>
<protein>
    <recommendedName>
        <fullName evidence="3">PB1-like domain-containing protein</fullName>
    </recommendedName>
</protein>
<reference evidence="5" key="1">
    <citation type="submission" date="2013-09" db="EMBL/GenBank/DDBJ databases">
        <title>Corchorus olitorius genome sequencing.</title>
        <authorList>
            <person name="Alam M."/>
            <person name="Haque M.S."/>
            <person name="Islam M.S."/>
            <person name="Emdad E.M."/>
            <person name="Islam M.M."/>
            <person name="Ahmed B."/>
            <person name="Halim A."/>
            <person name="Hossen Q.M.M."/>
            <person name="Hossain M.Z."/>
            <person name="Ahmed R."/>
            <person name="Khan M.M."/>
            <person name="Islam R."/>
            <person name="Rashid M.M."/>
            <person name="Khan S.A."/>
            <person name="Rahman M.S."/>
            <person name="Alam M."/>
            <person name="Yahiya A.S."/>
            <person name="Khan M.S."/>
            <person name="Azam M.S."/>
            <person name="Haque T."/>
            <person name="Lashkar M.Z.H."/>
            <person name="Akhand A.I."/>
            <person name="Morshed G."/>
            <person name="Roy S."/>
            <person name="Uddin K.S."/>
            <person name="Rabeya T."/>
            <person name="Hossain A.S."/>
            <person name="Chowdhury A."/>
            <person name="Snigdha A.R."/>
            <person name="Mortoza M.S."/>
            <person name="Matin S.A."/>
            <person name="Hoque S.M.E."/>
            <person name="Islam M.K."/>
            <person name="Roy D.K."/>
            <person name="Haider R."/>
            <person name="Moosa M.M."/>
            <person name="Elias S.M."/>
            <person name="Hasan A.M."/>
            <person name="Jahan S."/>
            <person name="Shafiuddin M."/>
            <person name="Mahmood N."/>
            <person name="Shommy N.S."/>
        </authorList>
    </citation>
    <scope>NUCLEOTIDE SEQUENCE [LARGE SCALE GENOMIC DNA]</scope>
    <source>
        <strain evidence="5">cv. O-4</strain>
    </source>
</reference>
<dbReference type="Pfam" id="PF26130">
    <property type="entry name" value="PB1-like"/>
    <property type="match status" value="1"/>
</dbReference>
<keyword evidence="5" id="KW-1185">Reference proteome</keyword>
<feature type="signal peptide" evidence="2">
    <location>
        <begin position="1"/>
        <end position="17"/>
    </location>
</feature>
<dbReference type="Proteomes" id="UP000187203">
    <property type="component" value="Unassembled WGS sequence"/>
</dbReference>
<evidence type="ECO:0000313" key="4">
    <source>
        <dbReference type="EMBL" id="OMO57549.1"/>
    </source>
</evidence>
<accession>A0A1R3GHM9</accession>
<comment type="caution">
    <text evidence="4">The sequence shown here is derived from an EMBL/GenBank/DDBJ whole genome shotgun (WGS) entry which is preliminary data.</text>
</comment>
<proteinExistence type="predicted"/>
<evidence type="ECO:0000259" key="3">
    <source>
        <dbReference type="Pfam" id="PF26130"/>
    </source>
</evidence>
<evidence type="ECO:0000313" key="5">
    <source>
        <dbReference type="Proteomes" id="UP000187203"/>
    </source>
</evidence>
<evidence type="ECO:0000256" key="1">
    <source>
        <dbReference type="SAM" id="MobiDB-lite"/>
    </source>
</evidence>
<feature type="domain" description="PB1-like" evidence="3">
    <location>
        <begin position="23"/>
        <end position="106"/>
    </location>
</feature>
<sequence length="334" mass="36996">MNNFIMSLLCACGACRSAVLRRDPYLRYEGGEKLRGPSNPDTYNWKEITLLIGDQLKYRSYGNVYFHNTLCKTFDDGMQLLFDDKSVLRMIGIWEKVRLMTIYVEHDIVDDPVDPPLVLNSSDGDNFVSGIEGNNVIAEEDEGNNLSGANGAFKAAEAVNEGPNIDGGSQGFGEIPVDLIDENEEVLERNGIKKALLVRTKCLSDGEGDEELERGRELAFKAARKVFRKLKKKGGKKASKKGGPSSVPVDDARGDEQDPVPPIPQDPENEAEVHLSSTLGIESDDNVSIVESDNEESDGDEQHTGIHWSKSKWVHYNPLTQIPEFTKDMGYSKV</sequence>
<gene>
    <name evidence="4" type="ORF">COLO4_35281</name>
</gene>
<feature type="region of interest" description="Disordered" evidence="1">
    <location>
        <begin position="231"/>
        <end position="309"/>
    </location>
</feature>
<name>A0A1R3GHM9_9ROSI</name>
<feature type="compositionally biased region" description="Basic residues" evidence="1">
    <location>
        <begin position="231"/>
        <end position="240"/>
    </location>
</feature>